<evidence type="ECO:0000256" key="1">
    <source>
        <dbReference type="SAM" id="Coils"/>
    </source>
</evidence>
<sequence>MSQQTSTLRYNPSDTLVTQLCVGPAFREAASTLLRRSLQELYPDLGIDPDIAMVGTPTWGIVDDEIVAGPTAHQTLTDILTNQAISGEPALYIEGAHYLIQPKNQQPTAHLPVRITQIATLINLLAPVMLTAYQEQQVAFWNSSNGTSGPHWQALSSTLRSVWNVTRVDGWDEQDCAMARTLYAAPELTRRQSDDAFACRAYLVDVDQIDGATVTHLGLLSIAVLIGNHDGETLILTYSLFNGYEKFATLEQLGQSLPGYVGRHAPTDIQWRLFEPTGHFFDHQACTLIAQQLAFIGQLDTQQLRRTAPSESSLNLPPATQELVGEKQSDLKPYLDALPSWLTSASTTDLSLYARYLKDLAALHSLNAGKSYDDDIPHIQTYALDRLRAEMLKDHTDAANLRLENIEIQVRSPIVWGSFTLPGKVDTTTFSLADLALQNLIGLPLGDKSVRLRNSSTVPAWLTVAYIETLIRKVDVGQHYPALAKSKLLDNPLESSRRRALYSSHLRIQLPLQALQYKMSRHAGIDELGYRYVAAVLAPEAADRQVDGQTIVLRPLAFLPKNRSADTQDVVSNMFVIGTQDAHAGPCLLYRPMAELPLLQYPSPADLLYAIRQSRHLRDSVLAWLPDNVRDDYARYAFPGELPSPWAVVTLLVDPVKLVMMSGPMDLGMQALSGELPDELFKANANALITLADRQSASNAESRWASFKQAGWLIFNAALPFLGRTVNTAAWIWQILDQVQAVVDAQQQKDKPAEWSALAGLLLNLGMVLTLHIASREAPSAPALSKDEPAPKPAARPEVIAKPVTVKQLANLSAVELPGNHPHALHTLAAINRSPSDLSSLLDSFKVEKPKVRNKASSRIGPHRHLYPLLDKWYAQVGERWFEVTVDENDEVQITDPQQPARNGPFLIGNLKGEWFIDTRLRLRGGGSRSRERKARAQAERQASQLRRQITAFEQQKKTAQDTLEKTYQALVDAPPTSAQAAQRAYLDQLEAQRTDYETALKNLKELNVLAPTPDYLHSAVGYLKAQLSLSWAGLNEVLKAFTPKLRTILDHIAKQAADARVRNIPDALQMNAILHGMIERLDYFETRFNELRDLPGEGLRLIKNTKSLLPAYSSGDLKALQVTLARNLCLRETTTLSAPLAWAAIDHIVNACDIAIQALRDTLRERSDKRIDEQIETLSSLIEQFTVLGERLQDFPTEFPSVSLTEPLTRLRDQLGEYTKRASTHLAQMADRRTALRATPSPPPAPPHPQKKFIRTRYHGMVVGEPQLSATGLDTGLVDVRSPLSNTVVATFHEKPDGFWVQRARSEQTVNTPIDLQTSVDAGQNLLDGLPDFKQRITGLASQAQRTPIGIEYLYHQHAQRLEQATRSIEQALSQKNLAQGDVALASTVKKTLSDATTALYQQSVDNVLRMTQQHPPTPSGVQWLKARNAISIKKIISRRRIKSARPDYLDEYTITDRSTHKVLWYAHFHYSTDWTTPRAFISARLKTPQEHSLGAAADTTKDLSSAQRVAFHRSEINESQASTLFFNLA</sequence>
<dbReference type="Pfam" id="PF20178">
    <property type="entry name" value="ToxA_N"/>
    <property type="match status" value="1"/>
</dbReference>
<feature type="coiled-coil region" evidence="1">
    <location>
        <begin position="1356"/>
        <end position="1383"/>
    </location>
</feature>
<dbReference type="InterPro" id="IPR046673">
    <property type="entry name" value="ToxA_N"/>
</dbReference>
<reference evidence="4" key="1">
    <citation type="submission" date="2016-07" db="EMBL/GenBank/DDBJ databases">
        <authorList>
            <person name="Florea S."/>
            <person name="Webb J.S."/>
            <person name="Jaromczyk J."/>
            <person name="Schardl C.L."/>
        </authorList>
    </citation>
    <scope>NUCLEOTIDE SEQUENCE [LARGE SCALE GENOMIC DNA]</scope>
    <source>
        <strain evidence="4">1YdBTEX2</strain>
    </source>
</reference>
<feature type="domain" description="Dermonecrotic toxin N-terminal" evidence="2">
    <location>
        <begin position="374"/>
        <end position="619"/>
    </location>
</feature>
<dbReference type="EMBL" id="LT599583">
    <property type="protein sequence ID" value="SBW83869.1"/>
    <property type="molecule type" value="Genomic_DNA"/>
</dbReference>
<protein>
    <recommendedName>
        <fullName evidence="2">Dermonecrotic toxin N-terminal domain-containing protein</fullName>
    </recommendedName>
</protein>
<dbReference type="Proteomes" id="UP000245431">
    <property type="component" value="Chromosome PVE_r1"/>
</dbReference>
<dbReference type="RefSeq" id="WP_017850015.1">
    <property type="nucleotide sequence ID" value="NZ_AOUH01000063.1"/>
</dbReference>
<gene>
    <name evidence="3" type="ORF">PVE_R1G5990</name>
</gene>
<proteinExistence type="predicted"/>
<accession>A0A1D3K6B4</accession>
<organism evidence="3 4">
    <name type="scientific">Pseudomonas veronii 1YdBTEX2</name>
    <dbReference type="NCBI Taxonomy" id="1295141"/>
    <lineage>
        <taxon>Bacteria</taxon>
        <taxon>Pseudomonadati</taxon>
        <taxon>Pseudomonadota</taxon>
        <taxon>Gammaproteobacteria</taxon>
        <taxon>Pseudomonadales</taxon>
        <taxon>Pseudomonadaceae</taxon>
        <taxon>Pseudomonas</taxon>
    </lineage>
</organism>
<evidence type="ECO:0000259" key="2">
    <source>
        <dbReference type="Pfam" id="PF20178"/>
    </source>
</evidence>
<keyword evidence="1" id="KW-0175">Coiled coil</keyword>
<evidence type="ECO:0000313" key="4">
    <source>
        <dbReference type="Proteomes" id="UP000245431"/>
    </source>
</evidence>
<evidence type="ECO:0000313" key="3">
    <source>
        <dbReference type="EMBL" id="SBW83869.1"/>
    </source>
</evidence>
<name>A0A1D3K6B4_PSEVE</name>
<feature type="coiled-coil region" evidence="1">
    <location>
        <begin position="929"/>
        <end position="963"/>
    </location>
</feature>